<keyword evidence="4 6" id="KW-1133">Transmembrane helix</keyword>
<feature type="transmembrane region" description="Helical" evidence="6">
    <location>
        <begin position="85"/>
        <end position="102"/>
    </location>
</feature>
<feature type="domain" description="Sulfatase N-terminal" evidence="7">
    <location>
        <begin position="322"/>
        <end position="591"/>
    </location>
</feature>
<dbReference type="GO" id="GO:0005886">
    <property type="term" value="C:plasma membrane"/>
    <property type="evidence" value="ECO:0007669"/>
    <property type="project" value="UniProtKB-SubCell"/>
</dbReference>
<dbReference type="EMBL" id="JABZGR010000001">
    <property type="protein sequence ID" value="MBF0969542.1"/>
    <property type="molecule type" value="Genomic_DNA"/>
</dbReference>
<proteinExistence type="predicted"/>
<comment type="subcellular location">
    <subcellularLocation>
        <location evidence="1">Cell membrane</location>
        <topology evidence="1">Multi-pass membrane protein</topology>
    </subcellularLocation>
</comment>
<dbReference type="Gene3D" id="3.40.720.10">
    <property type="entry name" value="Alkaline Phosphatase, subunit A"/>
    <property type="match status" value="1"/>
</dbReference>
<dbReference type="InterPro" id="IPR050448">
    <property type="entry name" value="OpgB/LTA_synthase_biosynth"/>
</dbReference>
<dbReference type="PANTHER" id="PTHR47371">
    <property type="entry name" value="LIPOTEICHOIC ACID SYNTHASE"/>
    <property type="match status" value="1"/>
</dbReference>
<evidence type="ECO:0000256" key="3">
    <source>
        <dbReference type="ARBA" id="ARBA00022692"/>
    </source>
</evidence>
<comment type="caution">
    <text evidence="8">The sequence shown here is derived from an EMBL/GenBank/DDBJ whole genome shotgun (WGS) entry which is preliminary data.</text>
</comment>
<dbReference type="AlphaFoldDB" id="A0A929RUM2"/>
<evidence type="ECO:0000256" key="1">
    <source>
        <dbReference type="ARBA" id="ARBA00004651"/>
    </source>
</evidence>
<organism evidence="8 9">
    <name type="scientific">Alloprevotella tannerae</name>
    <dbReference type="NCBI Taxonomy" id="76122"/>
    <lineage>
        <taxon>Bacteria</taxon>
        <taxon>Pseudomonadati</taxon>
        <taxon>Bacteroidota</taxon>
        <taxon>Bacteroidia</taxon>
        <taxon>Bacteroidales</taxon>
        <taxon>Prevotellaceae</taxon>
        <taxon>Alloprevotella</taxon>
    </lineage>
</organism>
<feature type="transmembrane region" description="Helical" evidence="6">
    <location>
        <begin position="14"/>
        <end position="34"/>
    </location>
</feature>
<sequence length="677" mass="75960">MQSRQTYIDFFRPLLRVVGLTVLAGFILRLVLIFNPQTIGSLPFGGLVLAFVRGALTDACVGLLGGFGIFLNYLFISESKYRRPLNYVLGALLLVILLYLSFFDKSLTEFNKGLTRVLTYLALYKAVSFGLRWAFPRIRSVYNKVVFFLTVFVFVTALLVDTVSAYFFWGEFGVRYNFIAVDYLVYTNEVIGNIFESYPMVPLLIGLGITSLLITSFVVLQKRKIVVPQASLGVKLRAAGLYLTACIVALLGAVGLTSLHLSSNQYVNELGDNGLCKFVEAFRSSQLNYDQFYLTMSPQKAKDMMQRLYPAKIEDPLPETRKNIVLIMVESLSADYMAAFGNQDHLTPCLDSLAQHSLFFESLYACGNRTVRGLEAVTLCQPPCPGESKIKQPNNTGLYTVATILRQKGYRTQFLYGGDSYFDNMRAFFGGNGYEIIDKTTMRPEEITCSTVWGACDEDLFNHALRVFDQNAAQGKPFYAHLMTTSNHRPYIYPEGKIDIPPTARSRSGGVKYTDYAIGRFLKDAEKHAWFKQTVFVIIADHCASSAGSTEVPLERYHIPAMIYAPGFVKPGKVGHLVSQVDMMPSVFGLLHFSYQAPFCGRNALHPNYVPRAFAATYQDMGYLRENVFTLLSPTRRVMQQIATPTPFHTYVQRPTPLCSQKLVEEAVAHYQTGGRQ</sequence>
<evidence type="ECO:0000313" key="8">
    <source>
        <dbReference type="EMBL" id="MBF0969542.1"/>
    </source>
</evidence>
<dbReference type="CDD" id="cd16015">
    <property type="entry name" value="LTA_synthase"/>
    <property type="match status" value="1"/>
</dbReference>
<keyword evidence="3 6" id="KW-0812">Transmembrane</keyword>
<dbReference type="InterPro" id="IPR000917">
    <property type="entry name" value="Sulfatase_N"/>
</dbReference>
<feature type="transmembrane region" description="Helical" evidence="6">
    <location>
        <begin position="114"/>
        <end position="134"/>
    </location>
</feature>
<feature type="transmembrane region" description="Helical" evidence="6">
    <location>
        <begin position="46"/>
        <end position="73"/>
    </location>
</feature>
<dbReference type="Gene3D" id="3.30.1120.80">
    <property type="match status" value="1"/>
</dbReference>
<feature type="transmembrane region" description="Helical" evidence="6">
    <location>
        <begin position="146"/>
        <end position="169"/>
    </location>
</feature>
<protein>
    <submittedName>
        <fullName evidence="8">LTA synthase family protein</fullName>
    </submittedName>
</protein>
<dbReference type="Proteomes" id="UP000704068">
    <property type="component" value="Unassembled WGS sequence"/>
</dbReference>
<name>A0A929RUM2_9BACT</name>
<evidence type="ECO:0000256" key="2">
    <source>
        <dbReference type="ARBA" id="ARBA00022475"/>
    </source>
</evidence>
<evidence type="ECO:0000313" key="9">
    <source>
        <dbReference type="Proteomes" id="UP000704068"/>
    </source>
</evidence>
<dbReference type="SUPFAM" id="SSF53649">
    <property type="entry name" value="Alkaline phosphatase-like"/>
    <property type="match status" value="1"/>
</dbReference>
<accession>A0A929RUM2</accession>
<dbReference type="InterPro" id="IPR017850">
    <property type="entry name" value="Alkaline_phosphatase_core_sf"/>
</dbReference>
<dbReference type="PANTHER" id="PTHR47371:SF3">
    <property type="entry name" value="PHOSPHOGLYCEROL TRANSFERASE I"/>
    <property type="match status" value="1"/>
</dbReference>
<evidence type="ECO:0000256" key="4">
    <source>
        <dbReference type="ARBA" id="ARBA00022989"/>
    </source>
</evidence>
<gene>
    <name evidence="8" type="ORF">HXK21_00660</name>
</gene>
<keyword evidence="2" id="KW-1003">Cell membrane</keyword>
<evidence type="ECO:0000259" key="7">
    <source>
        <dbReference type="Pfam" id="PF00884"/>
    </source>
</evidence>
<feature type="transmembrane region" description="Helical" evidence="6">
    <location>
        <begin position="241"/>
        <end position="261"/>
    </location>
</feature>
<feature type="transmembrane region" description="Helical" evidence="6">
    <location>
        <begin position="200"/>
        <end position="220"/>
    </location>
</feature>
<evidence type="ECO:0000256" key="5">
    <source>
        <dbReference type="ARBA" id="ARBA00023136"/>
    </source>
</evidence>
<reference evidence="8" key="1">
    <citation type="submission" date="2020-04" db="EMBL/GenBank/DDBJ databases">
        <title>Deep metagenomics examines the oral microbiome during advanced dental caries in children, revealing novel taxa and co-occurrences with host molecules.</title>
        <authorList>
            <person name="Baker J.L."/>
            <person name="Morton J.T."/>
            <person name="Dinis M."/>
            <person name="Alvarez R."/>
            <person name="Tran N.C."/>
            <person name="Knight R."/>
            <person name="Edlund A."/>
        </authorList>
    </citation>
    <scope>NUCLEOTIDE SEQUENCE</scope>
    <source>
        <strain evidence="8">JCVI_34_bin.1</strain>
    </source>
</reference>
<dbReference type="Pfam" id="PF00884">
    <property type="entry name" value="Sulfatase"/>
    <property type="match status" value="1"/>
</dbReference>
<evidence type="ECO:0000256" key="6">
    <source>
        <dbReference type="SAM" id="Phobius"/>
    </source>
</evidence>
<dbReference type="RefSeq" id="WP_303762523.1">
    <property type="nucleotide sequence ID" value="NZ_JABZGR010000001.1"/>
</dbReference>
<keyword evidence="5 6" id="KW-0472">Membrane</keyword>